<dbReference type="KEGG" id="aalt:CC77DRAFT_1020137"/>
<dbReference type="AlphaFoldDB" id="A0A177DRG8"/>
<organism evidence="2 3">
    <name type="scientific">Alternaria alternata</name>
    <name type="common">Alternaria rot fungus</name>
    <name type="synonym">Torula alternata</name>
    <dbReference type="NCBI Taxonomy" id="5599"/>
    <lineage>
        <taxon>Eukaryota</taxon>
        <taxon>Fungi</taxon>
        <taxon>Dikarya</taxon>
        <taxon>Ascomycota</taxon>
        <taxon>Pezizomycotina</taxon>
        <taxon>Dothideomycetes</taxon>
        <taxon>Pleosporomycetidae</taxon>
        <taxon>Pleosporales</taxon>
        <taxon>Pleosporineae</taxon>
        <taxon>Pleosporaceae</taxon>
        <taxon>Alternaria</taxon>
        <taxon>Alternaria sect. Alternaria</taxon>
        <taxon>Alternaria alternata complex</taxon>
    </lineage>
</organism>
<evidence type="ECO:0000313" key="3">
    <source>
        <dbReference type="Proteomes" id="UP000077248"/>
    </source>
</evidence>
<evidence type="ECO:0000313" key="2">
    <source>
        <dbReference type="EMBL" id="OAG21349.1"/>
    </source>
</evidence>
<dbReference type="RefSeq" id="XP_018386770.1">
    <property type="nucleotide sequence ID" value="XM_018524985.1"/>
</dbReference>
<feature type="compositionally biased region" description="Polar residues" evidence="1">
    <location>
        <begin position="33"/>
        <end position="46"/>
    </location>
</feature>
<sequence>MDPPNKLPQRKPSILGMHNKYRSAHRTPPDSIYPSTSTSSQPYNSRPQRRRLGLRSFFSKPHEPEAQSPVLTSPSSSSAMPPSLPLIPKFTKAFVNALNSSQLCDFLTWLLYHDIAELPEVPEAWYKWINTVPDSRVPRCFHFVEFVTELFDGIHNFL</sequence>
<name>A0A177DRG8_ALTAL</name>
<gene>
    <name evidence="2" type="ORF">CC77DRAFT_1020137</name>
</gene>
<dbReference type="GeneID" id="29110579"/>
<feature type="region of interest" description="Disordered" evidence="1">
    <location>
        <begin position="1"/>
        <end position="80"/>
    </location>
</feature>
<feature type="compositionally biased region" description="Low complexity" evidence="1">
    <location>
        <begin position="68"/>
        <end position="80"/>
    </location>
</feature>
<protein>
    <submittedName>
        <fullName evidence="2">Uncharacterized protein</fullName>
    </submittedName>
</protein>
<evidence type="ECO:0000256" key="1">
    <source>
        <dbReference type="SAM" id="MobiDB-lite"/>
    </source>
</evidence>
<dbReference type="VEuPathDB" id="FungiDB:CC77DRAFT_1020137"/>
<keyword evidence="3" id="KW-1185">Reference proteome</keyword>
<accession>A0A177DRG8</accession>
<reference evidence="2 3" key="1">
    <citation type="submission" date="2016-05" db="EMBL/GenBank/DDBJ databases">
        <title>Comparative analysis of secretome profiles of manganese(II)-oxidizing ascomycete fungi.</title>
        <authorList>
            <consortium name="DOE Joint Genome Institute"/>
            <person name="Zeiner C.A."/>
            <person name="Purvine S.O."/>
            <person name="Zink E.M."/>
            <person name="Wu S."/>
            <person name="Pasa-Tolic L."/>
            <person name="Chaput D.L."/>
            <person name="Haridas S."/>
            <person name="Grigoriev I.V."/>
            <person name="Santelli C.M."/>
            <person name="Hansel C.M."/>
        </authorList>
    </citation>
    <scope>NUCLEOTIDE SEQUENCE [LARGE SCALE GENOMIC DNA]</scope>
    <source>
        <strain evidence="2 3">SRC1lrK2f</strain>
    </source>
</reference>
<dbReference type="Proteomes" id="UP000077248">
    <property type="component" value="Unassembled WGS sequence"/>
</dbReference>
<proteinExistence type="predicted"/>
<dbReference type="EMBL" id="KV441477">
    <property type="protein sequence ID" value="OAG21349.1"/>
    <property type="molecule type" value="Genomic_DNA"/>
</dbReference>